<protein>
    <submittedName>
        <fullName evidence="2">Uncharacterized protein</fullName>
    </submittedName>
</protein>
<comment type="caution">
    <text evidence="2">The sequence shown here is derived from an EMBL/GenBank/DDBJ whole genome shotgun (WGS) entry which is preliminary data.</text>
</comment>
<evidence type="ECO:0000256" key="1">
    <source>
        <dbReference type="SAM" id="MobiDB-lite"/>
    </source>
</evidence>
<evidence type="ECO:0000313" key="2">
    <source>
        <dbReference type="EMBL" id="KAK3215641.1"/>
    </source>
</evidence>
<reference evidence="2 3" key="1">
    <citation type="submission" date="2021-02" db="EMBL/GenBank/DDBJ databases">
        <title>Genome assembly of Pseudopithomyces chartarum.</title>
        <authorList>
            <person name="Jauregui R."/>
            <person name="Singh J."/>
            <person name="Voisey C."/>
        </authorList>
    </citation>
    <scope>NUCLEOTIDE SEQUENCE [LARGE SCALE GENOMIC DNA]</scope>
    <source>
        <strain evidence="2 3">AGR01</strain>
    </source>
</reference>
<proteinExistence type="predicted"/>
<name>A0AAN6M7A9_9PLEO</name>
<dbReference type="AlphaFoldDB" id="A0AAN6M7A9"/>
<feature type="region of interest" description="Disordered" evidence="1">
    <location>
        <begin position="105"/>
        <end position="169"/>
    </location>
</feature>
<gene>
    <name evidence="2" type="ORF">GRF29_8g613109</name>
</gene>
<sequence length="169" mass="19238">MCRRRYQQFNTYNYESKPYQRGCCSTRRNYQSNQLGQYINTYGTISSAESSANNSANTYIVQPESHTSATPSPVQFSNVRRPCSMAGVLILGLSLGAQKIIEKREKKKEKKALTEFANEQREAKLRGDRSSRKREPSERRRSESSEREEDDVPPPSYDEVVRGGARGSV</sequence>
<organism evidence="2 3">
    <name type="scientific">Pseudopithomyces chartarum</name>
    <dbReference type="NCBI Taxonomy" id="1892770"/>
    <lineage>
        <taxon>Eukaryota</taxon>
        <taxon>Fungi</taxon>
        <taxon>Dikarya</taxon>
        <taxon>Ascomycota</taxon>
        <taxon>Pezizomycotina</taxon>
        <taxon>Dothideomycetes</taxon>
        <taxon>Pleosporomycetidae</taxon>
        <taxon>Pleosporales</taxon>
        <taxon>Massarineae</taxon>
        <taxon>Didymosphaeriaceae</taxon>
        <taxon>Pseudopithomyces</taxon>
    </lineage>
</organism>
<feature type="compositionally biased region" description="Basic and acidic residues" evidence="1">
    <location>
        <begin position="118"/>
        <end position="145"/>
    </location>
</feature>
<accession>A0AAN6M7A9</accession>
<dbReference type="EMBL" id="WVTA01000002">
    <property type="protein sequence ID" value="KAK3215641.1"/>
    <property type="molecule type" value="Genomic_DNA"/>
</dbReference>
<evidence type="ECO:0000313" key="3">
    <source>
        <dbReference type="Proteomes" id="UP001280581"/>
    </source>
</evidence>
<keyword evidence="3" id="KW-1185">Reference proteome</keyword>
<dbReference type="Proteomes" id="UP001280581">
    <property type="component" value="Unassembled WGS sequence"/>
</dbReference>